<reference evidence="4" key="1">
    <citation type="submission" date="2013-07" db="EMBL/GenBank/DDBJ databases">
        <title>The Genome Sequence of Cryptococcus pinus CBS10737.</title>
        <authorList>
            <consortium name="The Broad Institute Genome Sequencing Platform"/>
            <person name="Cuomo C."/>
            <person name="Litvintseva A."/>
            <person name="Chen Y."/>
            <person name="Heitman J."/>
            <person name="Sun S."/>
            <person name="Springer D."/>
            <person name="Dromer F."/>
            <person name="Young S.K."/>
            <person name="Zeng Q."/>
            <person name="Gargeya S."/>
            <person name="Fitzgerald M."/>
            <person name="Abouelleil A."/>
            <person name="Alvarado L."/>
            <person name="Berlin A.M."/>
            <person name="Chapman S.B."/>
            <person name="Dewar J."/>
            <person name="Goldberg J."/>
            <person name="Griggs A."/>
            <person name="Gujja S."/>
            <person name="Hansen M."/>
            <person name="Howarth C."/>
            <person name="Imamovic A."/>
            <person name="Larimer J."/>
            <person name="McCowan C."/>
            <person name="Murphy C."/>
            <person name="Pearson M."/>
            <person name="Priest M."/>
            <person name="Roberts A."/>
            <person name="Saif S."/>
            <person name="Shea T."/>
            <person name="Sykes S."/>
            <person name="Wortman J."/>
            <person name="Nusbaum C."/>
            <person name="Birren B."/>
        </authorList>
    </citation>
    <scope>NUCLEOTIDE SEQUENCE [LARGE SCALE GENOMIC DNA]</scope>
    <source>
        <strain evidence="4">CBS 10737</strain>
    </source>
</reference>
<dbReference type="GeneID" id="30174262"/>
<feature type="domain" description="DUF676" evidence="3">
    <location>
        <begin position="139"/>
        <end position="269"/>
    </location>
</feature>
<dbReference type="Proteomes" id="UP000094020">
    <property type="component" value="Chromosome 11"/>
</dbReference>
<dbReference type="AlphaFoldDB" id="A0A1B9HXM9"/>
<feature type="compositionally biased region" description="Basic and acidic residues" evidence="2">
    <location>
        <begin position="505"/>
        <end position="515"/>
    </location>
</feature>
<dbReference type="InterPro" id="IPR007751">
    <property type="entry name" value="DUF676_lipase-like"/>
</dbReference>
<name>A0A1B9HXM9_9TREE</name>
<feature type="compositionally biased region" description="Basic and acidic residues" evidence="2">
    <location>
        <begin position="452"/>
        <end position="471"/>
    </location>
</feature>
<evidence type="ECO:0000259" key="3">
    <source>
        <dbReference type="Pfam" id="PF05057"/>
    </source>
</evidence>
<dbReference type="PANTHER" id="PTHR11440">
    <property type="entry name" value="LECITHIN-CHOLESTEROL ACYLTRANSFERASE-RELATED"/>
    <property type="match status" value="1"/>
</dbReference>
<dbReference type="Gene3D" id="3.40.50.1820">
    <property type="entry name" value="alpha/beta hydrolase"/>
    <property type="match status" value="1"/>
</dbReference>
<dbReference type="EMBL" id="CP144529">
    <property type="protein sequence ID" value="WWC73589.1"/>
    <property type="molecule type" value="Genomic_DNA"/>
</dbReference>
<dbReference type="RefSeq" id="XP_019009245.1">
    <property type="nucleotide sequence ID" value="XM_019157605.1"/>
</dbReference>
<dbReference type="SUPFAM" id="SSF53474">
    <property type="entry name" value="alpha/beta-Hydrolases"/>
    <property type="match status" value="1"/>
</dbReference>
<feature type="region of interest" description="Disordered" evidence="2">
    <location>
        <begin position="550"/>
        <end position="585"/>
    </location>
</feature>
<feature type="region of interest" description="Disordered" evidence="2">
    <location>
        <begin position="452"/>
        <end position="473"/>
    </location>
</feature>
<accession>A0A1B9HXM9</accession>
<protein>
    <submittedName>
        <fullName evidence="4">Triacylglycerol lipase</fullName>
    </submittedName>
</protein>
<comment type="similarity">
    <text evidence="1">Belongs to the putative lipase ROG1 family.</text>
</comment>
<sequence length="606" mass="66813">MTALSPFRYLAVARYLVHRWVESVPKIKGKGKAKAIQHVRQHQQSPLDHRILATSAGVESHSSSSIGQDLPSAGPSRLPHNDPNGQNHQYHHRHHKPHVKFPKIAPDPKWPDGPKEIFRLMNDERLMVGGKIKAPRETVVLCHGLYGFSTATPIPLFPSLKLHYWANVLEVLRNRIGANVVVVGVKGTGSIKERAEQMHQYLKETLPRGTGVNFVAHSMGGLDCRYLISTIKPTSYTPLSLTTIGTPHRGSPFMDWCAANIGVGSVAAAATAALTGKAKSLPPYSLKSPLLSRPLQDASTRQKSDAFGSLAAGLTSYLLSIFDSPAYSNLTTSFLRDHFNPATPDSPYVKYTSVAGRISKMSVLHPLWFPKLVLDAAAENGYAEDSSNVIHGPNGKRSYEGNDGLVSVTSAKWGEYLGAVDECHHWDLRGEGGLFPQGLGNTDDSKVMQKKLEQEEKQDNWLNHESDEFPSKHGVNKHLGLDLKANLLTNPKEAVEEALHNFETAKNKKEYENDGKAGTSPSTQKGSGSSWDIAQVGQVIDWVTNFLPGDGDKNRNSEISKKQLQDATLEKQQQESEKANEKRKKEKFDLGRFYGGLMIKLREDGY</sequence>
<dbReference type="EMBL" id="KI894014">
    <property type="protein sequence ID" value="OCF48026.1"/>
    <property type="molecule type" value="Genomic_DNA"/>
</dbReference>
<reference evidence="5" key="4">
    <citation type="submission" date="2024-02" db="EMBL/GenBank/DDBJ databases">
        <title>Comparative genomics of Cryptococcus and Kwoniella reveals pathogenesis evolution and contrasting modes of karyotype evolution via chromosome fusion or intercentromeric recombination.</title>
        <authorList>
            <person name="Coelho M.A."/>
            <person name="David-Palma M."/>
            <person name="Shea T."/>
            <person name="Bowers K."/>
            <person name="McGinley-Smith S."/>
            <person name="Mohammad A.W."/>
            <person name="Gnirke A."/>
            <person name="Yurkov A.M."/>
            <person name="Nowrousian M."/>
            <person name="Sun S."/>
            <person name="Cuomo C.A."/>
            <person name="Heitman J."/>
        </authorList>
    </citation>
    <scope>NUCLEOTIDE SEQUENCE</scope>
    <source>
        <strain evidence="5">CBS 10737</strain>
    </source>
</reference>
<feature type="compositionally biased region" description="Polar residues" evidence="2">
    <location>
        <begin position="519"/>
        <end position="530"/>
    </location>
</feature>
<dbReference type="STRING" id="1296096.A0A1B9HXM9"/>
<evidence type="ECO:0000256" key="1">
    <source>
        <dbReference type="ARBA" id="ARBA00007920"/>
    </source>
</evidence>
<feature type="region of interest" description="Disordered" evidence="2">
    <location>
        <begin position="505"/>
        <end position="530"/>
    </location>
</feature>
<evidence type="ECO:0000313" key="4">
    <source>
        <dbReference type="EMBL" id="OCF48026.1"/>
    </source>
</evidence>
<feature type="compositionally biased region" description="Basic and acidic residues" evidence="2">
    <location>
        <begin position="550"/>
        <end position="580"/>
    </location>
</feature>
<organism evidence="4">
    <name type="scientific">Kwoniella pini CBS 10737</name>
    <dbReference type="NCBI Taxonomy" id="1296096"/>
    <lineage>
        <taxon>Eukaryota</taxon>
        <taxon>Fungi</taxon>
        <taxon>Dikarya</taxon>
        <taxon>Basidiomycota</taxon>
        <taxon>Agaricomycotina</taxon>
        <taxon>Tremellomycetes</taxon>
        <taxon>Tremellales</taxon>
        <taxon>Cryptococcaceae</taxon>
        <taxon>Kwoniella</taxon>
    </lineage>
</organism>
<gene>
    <name evidence="4" type="ORF">I206_05893</name>
    <name evidence="5" type="ORF">I206_107561</name>
</gene>
<proteinExistence type="inferred from homology"/>
<keyword evidence="6" id="KW-1185">Reference proteome</keyword>
<evidence type="ECO:0000313" key="5">
    <source>
        <dbReference type="EMBL" id="WWC73589.1"/>
    </source>
</evidence>
<feature type="region of interest" description="Disordered" evidence="2">
    <location>
        <begin position="55"/>
        <end position="95"/>
    </location>
</feature>
<dbReference type="InterPro" id="IPR029058">
    <property type="entry name" value="AB_hydrolase_fold"/>
</dbReference>
<dbReference type="KEGG" id="kpin:30174262"/>
<reference evidence="4" key="3">
    <citation type="submission" date="2016-07" db="EMBL/GenBank/DDBJ databases">
        <title>Evolution of pathogenesis and genome organization in the Tremellales.</title>
        <authorList>
            <person name="Cuomo C."/>
            <person name="Litvintseva A."/>
            <person name="Heitman J."/>
            <person name="Chen Y."/>
            <person name="Sun S."/>
            <person name="Springer D."/>
            <person name="Dromer F."/>
            <person name="Young S."/>
            <person name="Zeng Q."/>
            <person name="Chapman S."/>
            <person name="Gujja S."/>
            <person name="Saif S."/>
            <person name="Birren B."/>
        </authorList>
    </citation>
    <scope>NUCLEOTIDE SEQUENCE</scope>
    <source>
        <strain evidence="4">CBS 10737</strain>
    </source>
</reference>
<dbReference type="Pfam" id="PF05057">
    <property type="entry name" value="DUF676"/>
    <property type="match status" value="1"/>
</dbReference>
<reference evidence="5" key="2">
    <citation type="submission" date="2013-07" db="EMBL/GenBank/DDBJ databases">
        <authorList>
            <consortium name="The Broad Institute Genome Sequencing Platform"/>
            <person name="Cuomo C."/>
            <person name="Litvintseva A."/>
            <person name="Chen Y."/>
            <person name="Heitman J."/>
            <person name="Sun S."/>
            <person name="Springer D."/>
            <person name="Dromer F."/>
            <person name="Young S.K."/>
            <person name="Zeng Q."/>
            <person name="Gargeya S."/>
            <person name="Fitzgerald M."/>
            <person name="Abouelleil A."/>
            <person name="Alvarado L."/>
            <person name="Berlin A.M."/>
            <person name="Chapman S.B."/>
            <person name="Dewar J."/>
            <person name="Goldberg J."/>
            <person name="Griggs A."/>
            <person name="Gujja S."/>
            <person name="Hansen M."/>
            <person name="Howarth C."/>
            <person name="Imamovic A."/>
            <person name="Larimer J."/>
            <person name="McCowan C."/>
            <person name="Murphy C."/>
            <person name="Pearson M."/>
            <person name="Priest M."/>
            <person name="Roberts A."/>
            <person name="Saif S."/>
            <person name="Shea T."/>
            <person name="Sykes S."/>
            <person name="Wortman J."/>
            <person name="Nusbaum C."/>
            <person name="Birren B."/>
        </authorList>
    </citation>
    <scope>NUCLEOTIDE SEQUENCE</scope>
    <source>
        <strain evidence="5">CBS 10737</strain>
    </source>
</reference>
<dbReference type="OrthoDB" id="5592486at2759"/>
<evidence type="ECO:0000313" key="6">
    <source>
        <dbReference type="Proteomes" id="UP000094020"/>
    </source>
</evidence>
<evidence type="ECO:0000256" key="2">
    <source>
        <dbReference type="SAM" id="MobiDB-lite"/>
    </source>
</evidence>